<organism evidence="1 2">
    <name type="scientific">Coregonus suidteri</name>
    <dbReference type="NCBI Taxonomy" id="861788"/>
    <lineage>
        <taxon>Eukaryota</taxon>
        <taxon>Metazoa</taxon>
        <taxon>Chordata</taxon>
        <taxon>Craniata</taxon>
        <taxon>Vertebrata</taxon>
        <taxon>Euteleostomi</taxon>
        <taxon>Actinopterygii</taxon>
        <taxon>Neopterygii</taxon>
        <taxon>Teleostei</taxon>
        <taxon>Protacanthopterygii</taxon>
        <taxon>Salmoniformes</taxon>
        <taxon>Salmonidae</taxon>
        <taxon>Coregoninae</taxon>
        <taxon>Coregonus</taxon>
    </lineage>
</organism>
<comment type="caution">
    <text evidence="1">The sequence shown here is derived from an EMBL/GenBank/DDBJ whole genome shotgun (WGS) entry which is preliminary data.</text>
</comment>
<accession>A0AAN8MD87</accession>
<dbReference type="PANTHER" id="PTHR31025:SF25">
    <property type="entry name" value="ZINC FINGER (C2H2)-60"/>
    <property type="match status" value="1"/>
</dbReference>
<dbReference type="PANTHER" id="PTHR31025">
    <property type="entry name" value="SI:CH211-196P9.1-RELATED"/>
    <property type="match status" value="1"/>
</dbReference>
<reference evidence="1 2" key="1">
    <citation type="submission" date="2021-04" db="EMBL/GenBank/DDBJ databases">
        <authorList>
            <person name="De Guttry C."/>
            <person name="Zahm M."/>
            <person name="Klopp C."/>
            <person name="Cabau C."/>
            <person name="Louis A."/>
            <person name="Berthelot C."/>
            <person name="Parey E."/>
            <person name="Roest Crollius H."/>
            <person name="Montfort J."/>
            <person name="Robinson-Rechavi M."/>
            <person name="Bucao C."/>
            <person name="Bouchez O."/>
            <person name="Gislard M."/>
            <person name="Lluch J."/>
            <person name="Milhes M."/>
            <person name="Lampietro C."/>
            <person name="Lopez Roques C."/>
            <person name="Donnadieu C."/>
            <person name="Braasch I."/>
            <person name="Desvignes T."/>
            <person name="Postlethwait J."/>
            <person name="Bobe J."/>
            <person name="Wedekind C."/>
            <person name="Guiguen Y."/>
        </authorList>
    </citation>
    <scope>NUCLEOTIDE SEQUENCE [LARGE SCALE GENOMIC DNA]</scope>
    <source>
        <strain evidence="1">Cs_M1</strain>
        <tissue evidence="1">Blood</tissue>
    </source>
</reference>
<dbReference type="Proteomes" id="UP001356427">
    <property type="component" value="Unassembled WGS sequence"/>
</dbReference>
<protein>
    <submittedName>
        <fullName evidence="1">Uncharacterized protein</fullName>
    </submittedName>
</protein>
<keyword evidence="2" id="KW-1185">Reference proteome</keyword>
<evidence type="ECO:0000313" key="2">
    <source>
        <dbReference type="Proteomes" id="UP001356427"/>
    </source>
</evidence>
<sequence length="196" mass="21414">MSHFRCRLLHGGKDRPSGGQWSEFVCRGIHFIRLQLNLCALCGRVTQLQRLLESLGVQNSNQNKRAAALLGLPHFMKEDPSNFIKFCQASDSKEGVVTGVDVGVLIVREDGEEAVLPNNVLDVSVILEGHIVLNELSDVPSAFSVLVGLLYSLNIDYPKGLKYTFEVLQKVLMDVGGGTCSAHALGLRNKLLQGTL</sequence>
<dbReference type="EMBL" id="JAGTTL010000001">
    <property type="protein sequence ID" value="KAK6328719.1"/>
    <property type="molecule type" value="Genomic_DNA"/>
</dbReference>
<evidence type="ECO:0000313" key="1">
    <source>
        <dbReference type="EMBL" id="KAK6328719.1"/>
    </source>
</evidence>
<name>A0AAN8MD87_9TELE</name>
<proteinExistence type="predicted"/>
<dbReference type="AlphaFoldDB" id="A0AAN8MD87"/>
<gene>
    <name evidence="1" type="ORF">J4Q44_G00006970</name>
</gene>